<evidence type="ECO:0000313" key="2">
    <source>
        <dbReference type="EMBL" id="EGO30465.1"/>
    </source>
</evidence>
<gene>
    <name evidence="2" type="ORF">SERLADRAFT_454804</name>
</gene>
<dbReference type="KEGG" id="sla:SERLADRAFT_454804"/>
<dbReference type="HOGENOM" id="CLU_2559696_0_0_1"/>
<proteinExistence type="predicted"/>
<dbReference type="Proteomes" id="UP000008064">
    <property type="component" value="Unassembled WGS sequence"/>
</dbReference>
<name>F8NE83_SERL9</name>
<feature type="region of interest" description="Disordered" evidence="1">
    <location>
        <begin position="49"/>
        <end position="82"/>
    </location>
</feature>
<dbReference type="AlphaFoldDB" id="F8NE83"/>
<reference evidence="2" key="1">
    <citation type="submission" date="2011-04" db="EMBL/GenBank/DDBJ databases">
        <title>Evolution of plant cell wall degrading machinery underlies the functional diversity of forest fungi.</title>
        <authorList>
            <consortium name="US DOE Joint Genome Institute (JGI-PGF)"/>
            <person name="Eastwood D.C."/>
            <person name="Floudas D."/>
            <person name="Binder M."/>
            <person name="Majcherczyk A."/>
            <person name="Schneider P."/>
            <person name="Aerts A."/>
            <person name="Asiegbu F.O."/>
            <person name="Baker S.E."/>
            <person name="Barry K."/>
            <person name="Bendiksby M."/>
            <person name="Blumentritt M."/>
            <person name="Coutinho P.M."/>
            <person name="Cullen D."/>
            <person name="Cullen D."/>
            <person name="Gathman A."/>
            <person name="Goodell B."/>
            <person name="Henrissat B."/>
            <person name="Ihrmark K."/>
            <person name="Kauserud H."/>
            <person name="Kohler A."/>
            <person name="LaButti K."/>
            <person name="Lapidus A."/>
            <person name="Lavin J.L."/>
            <person name="Lee Y.-H."/>
            <person name="Lindquist E."/>
            <person name="Lilly W."/>
            <person name="Lucas S."/>
            <person name="Morin E."/>
            <person name="Murat C."/>
            <person name="Oguiza J.A."/>
            <person name="Park J."/>
            <person name="Pisabarro A.G."/>
            <person name="Riley R."/>
            <person name="Rosling A."/>
            <person name="Salamov A."/>
            <person name="Schmidt O."/>
            <person name="Schmutz J."/>
            <person name="Skrede I."/>
            <person name="Stenlid J."/>
            <person name="Wiebenga A."/>
            <person name="Xie X."/>
            <person name="Kues U."/>
            <person name="Hibbett D.S."/>
            <person name="Hoffmeister D."/>
            <person name="Hogberg N."/>
            <person name="Martin F."/>
            <person name="Grigoriev I.V."/>
            <person name="Watkinson S.C."/>
        </authorList>
    </citation>
    <scope>NUCLEOTIDE SEQUENCE</scope>
    <source>
        <strain evidence="2">S7.9</strain>
    </source>
</reference>
<evidence type="ECO:0000256" key="1">
    <source>
        <dbReference type="SAM" id="MobiDB-lite"/>
    </source>
</evidence>
<protein>
    <submittedName>
        <fullName evidence="2">Uncharacterized protein</fullName>
    </submittedName>
</protein>
<sequence>MLYVGHCLEQRVRCNMFFPASVLGCAIENRPSSRNMLNIRMKQAARLGNQVKLPEDVSTPSQAKLAKPPRRSTDPDPQMTSP</sequence>
<dbReference type="GeneID" id="18817074"/>
<organism>
    <name type="scientific">Serpula lacrymans var. lacrymans (strain S7.9)</name>
    <name type="common">Dry rot fungus</name>
    <dbReference type="NCBI Taxonomy" id="578457"/>
    <lineage>
        <taxon>Eukaryota</taxon>
        <taxon>Fungi</taxon>
        <taxon>Dikarya</taxon>
        <taxon>Basidiomycota</taxon>
        <taxon>Agaricomycotina</taxon>
        <taxon>Agaricomycetes</taxon>
        <taxon>Agaricomycetidae</taxon>
        <taxon>Boletales</taxon>
        <taxon>Coniophorineae</taxon>
        <taxon>Serpulaceae</taxon>
        <taxon>Serpula</taxon>
    </lineage>
</organism>
<dbReference type="EMBL" id="GL945428">
    <property type="protein sequence ID" value="EGO30465.1"/>
    <property type="molecule type" value="Genomic_DNA"/>
</dbReference>
<accession>F8NE83</accession>
<dbReference type="RefSeq" id="XP_007312349.1">
    <property type="nucleotide sequence ID" value="XM_007312287.1"/>
</dbReference>